<proteinExistence type="predicted"/>
<reference evidence="2" key="1">
    <citation type="journal article" date="2019" name="Sci. Rep.">
        <title>Draft genome of Tanacetum cinerariifolium, the natural source of mosquito coil.</title>
        <authorList>
            <person name="Yamashiro T."/>
            <person name="Shiraishi A."/>
            <person name="Satake H."/>
            <person name="Nakayama K."/>
        </authorList>
    </citation>
    <scope>NUCLEOTIDE SEQUENCE</scope>
</reference>
<comment type="caution">
    <text evidence="2">The sequence shown here is derived from an EMBL/GenBank/DDBJ whole genome shotgun (WGS) entry which is preliminary data.</text>
</comment>
<feature type="region of interest" description="Disordered" evidence="1">
    <location>
        <begin position="1"/>
        <end position="22"/>
    </location>
</feature>
<dbReference type="Gene3D" id="4.10.60.10">
    <property type="entry name" value="Zinc finger, CCHC-type"/>
    <property type="match status" value="1"/>
</dbReference>
<evidence type="ECO:0000256" key="1">
    <source>
        <dbReference type="SAM" id="MobiDB-lite"/>
    </source>
</evidence>
<dbReference type="GO" id="GO:0008270">
    <property type="term" value="F:zinc ion binding"/>
    <property type="evidence" value="ECO:0007669"/>
    <property type="project" value="InterPro"/>
</dbReference>
<evidence type="ECO:0000313" key="2">
    <source>
        <dbReference type="EMBL" id="GFA94799.1"/>
    </source>
</evidence>
<gene>
    <name evidence="2" type="ORF">Tci_666771</name>
</gene>
<feature type="compositionally biased region" description="Gly residues" evidence="1">
    <location>
        <begin position="1"/>
        <end position="13"/>
    </location>
</feature>
<organism evidence="2">
    <name type="scientific">Tanacetum cinerariifolium</name>
    <name type="common">Dalmatian daisy</name>
    <name type="synonym">Chrysanthemum cinerariifolium</name>
    <dbReference type="NCBI Taxonomy" id="118510"/>
    <lineage>
        <taxon>Eukaryota</taxon>
        <taxon>Viridiplantae</taxon>
        <taxon>Streptophyta</taxon>
        <taxon>Embryophyta</taxon>
        <taxon>Tracheophyta</taxon>
        <taxon>Spermatophyta</taxon>
        <taxon>Magnoliopsida</taxon>
        <taxon>eudicotyledons</taxon>
        <taxon>Gunneridae</taxon>
        <taxon>Pentapetalae</taxon>
        <taxon>asterids</taxon>
        <taxon>campanulids</taxon>
        <taxon>Asterales</taxon>
        <taxon>Asteraceae</taxon>
        <taxon>Asteroideae</taxon>
        <taxon>Anthemideae</taxon>
        <taxon>Anthemidinae</taxon>
        <taxon>Tanacetum</taxon>
    </lineage>
</organism>
<sequence>GQGTNPRGGGVAGYRGVQNRVGNANPSQARQVKCYNCNGIGNIARNCTQPNRPQNFDYYKDKMLLMQAQKNRVALDEERLLFLIGGQNNAIDEDVDDQPVQDLALNVDNVFQADDCDVFDFNVDEAPTAQTMFMVNLISADPVYDEAEPLYDSDILSEVHDHDHYQDAVCEHHEEHVMHDNVQLNHVVDSHADYTSDSNMILYDQYVKDDAVPVVYSNVSSVPNDAYMMIYNDMYEPHAQSVSKTSRNTVVENSLTAELATYKEQVELPKPYYNELNKVAIGYKNPLCLTSAKQVQPALYNGHEIIKDNHVLAIVRNTEDTLEIAEIIRRKVNNKLKDPECVTHKVKIAPHDYSKENVLATFTPHKQLTPEQIFWSQDLIKMKSKALKKQTTVSRPIKALMVYPPNTPTTLVPRVLSTKSQVKIHIFTLIQLFSEFDKTCKKRITPTGLTEGERGFEQTKECYLKEVILFFKTLKENFKGIQKALTTEIKEMKDVFEELEAKVAQNGVDRKLDEIERKNLLIANDNLIAECLSKESFFCCNEF</sequence>
<evidence type="ECO:0008006" key="3">
    <source>
        <dbReference type="Google" id="ProtNLM"/>
    </source>
</evidence>
<protein>
    <recommendedName>
        <fullName evidence="3">CCHC-type domain-containing protein</fullName>
    </recommendedName>
</protein>
<dbReference type="EMBL" id="BKCJ010519977">
    <property type="protein sequence ID" value="GFA94799.1"/>
    <property type="molecule type" value="Genomic_DNA"/>
</dbReference>
<dbReference type="AlphaFoldDB" id="A0A699KLK9"/>
<feature type="non-terminal residue" evidence="2">
    <location>
        <position position="1"/>
    </location>
</feature>
<dbReference type="SUPFAM" id="SSF57756">
    <property type="entry name" value="Retrovirus zinc finger-like domains"/>
    <property type="match status" value="1"/>
</dbReference>
<name>A0A699KLK9_TANCI</name>
<accession>A0A699KLK9</accession>
<dbReference type="InterPro" id="IPR036875">
    <property type="entry name" value="Znf_CCHC_sf"/>
</dbReference>
<dbReference type="GO" id="GO:0003676">
    <property type="term" value="F:nucleic acid binding"/>
    <property type="evidence" value="ECO:0007669"/>
    <property type="project" value="InterPro"/>
</dbReference>